<name>A0AAD6ITI4_DREDA</name>
<evidence type="ECO:0000256" key="1">
    <source>
        <dbReference type="SAM" id="MobiDB-lite"/>
    </source>
</evidence>
<dbReference type="EMBL" id="JAQGDS010000009">
    <property type="protein sequence ID" value="KAJ6258096.1"/>
    <property type="molecule type" value="Genomic_DNA"/>
</dbReference>
<dbReference type="AlphaFoldDB" id="A0AAD6ITI4"/>
<evidence type="ECO:0000313" key="2">
    <source>
        <dbReference type="EMBL" id="KAJ6258096.1"/>
    </source>
</evidence>
<dbReference type="Pfam" id="PF14223">
    <property type="entry name" value="Retrotran_gag_2"/>
    <property type="match status" value="1"/>
</dbReference>
<evidence type="ECO:0000313" key="3">
    <source>
        <dbReference type="Proteomes" id="UP001221413"/>
    </source>
</evidence>
<protein>
    <recommendedName>
        <fullName evidence="4">DUF4219 domain-containing protein</fullName>
    </recommendedName>
</protein>
<comment type="caution">
    <text evidence="2">The sequence shown here is derived from an EMBL/GenBank/DDBJ whole genome shotgun (WGS) entry which is preliminary data.</text>
</comment>
<reference evidence="2" key="1">
    <citation type="submission" date="2023-01" db="EMBL/GenBank/DDBJ databases">
        <title>The chitinases involved in constricting ring structure development in the nematode-trapping fungus Drechslerella dactyloides.</title>
        <authorList>
            <person name="Wang R."/>
            <person name="Zhang L."/>
            <person name="Tang P."/>
            <person name="Li S."/>
            <person name="Liang L."/>
        </authorList>
    </citation>
    <scope>NUCLEOTIDE SEQUENCE</scope>
    <source>
        <strain evidence="2">YMF1.00031</strain>
    </source>
</reference>
<proteinExistence type="predicted"/>
<feature type="region of interest" description="Disordered" evidence="1">
    <location>
        <begin position="199"/>
        <end position="230"/>
    </location>
</feature>
<gene>
    <name evidence="2" type="ORF">Dda_7011</name>
</gene>
<dbReference type="Proteomes" id="UP001221413">
    <property type="component" value="Unassembled WGS sequence"/>
</dbReference>
<accession>A0AAD6ITI4</accession>
<evidence type="ECO:0008006" key="4">
    <source>
        <dbReference type="Google" id="ProtNLM"/>
    </source>
</evidence>
<feature type="compositionally biased region" description="Polar residues" evidence="1">
    <location>
        <begin position="215"/>
        <end position="230"/>
    </location>
</feature>
<organism evidence="2 3">
    <name type="scientific">Drechslerella dactyloides</name>
    <name type="common">Nematode-trapping fungus</name>
    <name type="synonym">Arthrobotrys dactyloides</name>
    <dbReference type="NCBI Taxonomy" id="74499"/>
    <lineage>
        <taxon>Eukaryota</taxon>
        <taxon>Fungi</taxon>
        <taxon>Dikarya</taxon>
        <taxon>Ascomycota</taxon>
        <taxon>Pezizomycotina</taxon>
        <taxon>Orbiliomycetes</taxon>
        <taxon>Orbiliales</taxon>
        <taxon>Orbiliaceae</taxon>
        <taxon>Drechslerella</taxon>
    </lineage>
</organism>
<keyword evidence="3" id="KW-1185">Reference proteome</keyword>
<sequence length="230" mass="24948">MAAPRISTADVKGISPLTGSDSYAMWSSRMRGMLRGKVLWAAVDGPDAIQRQAGETNTQWTNRQRQWNEDQSWAFQAIMFAVDDTMGTHVLPYESTPGEGTKAWTELKENCEPDSAASAHALVSELSHTYYDRDLGLSPYITKSKAIQTRLAGLRTPVLDDLLASHIANGLPIAFQAAVQSYLGANPAVRLSSFVAAPRAAEPRMKSATPRRTSHANVSKTTANTNDSAP</sequence>